<dbReference type="SUPFAM" id="SSF53756">
    <property type="entry name" value="UDP-Glycosyltransferase/glycogen phosphorylase"/>
    <property type="match status" value="1"/>
</dbReference>
<keyword evidence="2 3" id="KW-0808">Transferase</keyword>
<evidence type="ECO:0000313" key="3">
    <source>
        <dbReference type="EMBL" id="PYI37276.1"/>
    </source>
</evidence>
<accession>A0A2V5JJD3</accession>
<dbReference type="AlphaFoldDB" id="A0A2V5JJD3"/>
<dbReference type="GO" id="GO:0008713">
    <property type="term" value="F:ADP-heptose-lipopolysaccharide heptosyltransferase activity"/>
    <property type="evidence" value="ECO:0007669"/>
    <property type="project" value="TreeGrafter"/>
</dbReference>
<keyword evidence="1" id="KW-0328">Glycosyltransferase</keyword>
<dbReference type="Pfam" id="PF01075">
    <property type="entry name" value="Glyco_transf_9"/>
    <property type="match status" value="1"/>
</dbReference>
<dbReference type="PANTHER" id="PTHR30160:SF1">
    <property type="entry name" value="LIPOPOLYSACCHARIDE 1,2-N-ACETYLGLUCOSAMINETRANSFERASE-RELATED"/>
    <property type="match status" value="1"/>
</dbReference>
<dbReference type="Gene3D" id="3.40.50.2000">
    <property type="entry name" value="Glycogen Phosphorylase B"/>
    <property type="match status" value="2"/>
</dbReference>
<evidence type="ECO:0000256" key="2">
    <source>
        <dbReference type="ARBA" id="ARBA00022679"/>
    </source>
</evidence>
<dbReference type="RefSeq" id="WP_110486608.1">
    <property type="nucleotide sequence ID" value="NZ_QJVC01000025.1"/>
</dbReference>
<organism evidence="3 4">
    <name type="scientific">Arthrobacter psychrolactophilus</name>
    <dbReference type="NCBI Taxonomy" id="92442"/>
    <lineage>
        <taxon>Bacteria</taxon>
        <taxon>Bacillati</taxon>
        <taxon>Actinomycetota</taxon>
        <taxon>Actinomycetes</taxon>
        <taxon>Micrococcales</taxon>
        <taxon>Micrococcaceae</taxon>
        <taxon>Arthrobacter</taxon>
    </lineage>
</organism>
<keyword evidence="4" id="KW-1185">Reference proteome</keyword>
<dbReference type="OrthoDB" id="9807356at2"/>
<dbReference type="InterPro" id="IPR051199">
    <property type="entry name" value="LPS_LOS_Heptosyltrfase"/>
</dbReference>
<proteinExistence type="predicted"/>
<evidence type="ECO:0000313" key="4">
    <source>
        <dbReference type="Proteomes" id="UP000247980"/>
    </source>
</evidence>
<dbReference type="EMBL" id="QJVC01000025">
    <property type="protein sequence ID" value="PYI37276.1"/>
    <property type="molecule type" value="Genomic_DNA"/>
</dbReference>
<sequence>MEPATHPTLLVLRALKLGDLLVAVPALKGLRSRFPKHRLLLAAPEWLRPIVDLLDVVDGLIPLPDLAGTLPRSLKGIDIAVNLHGNGSESRALLERLQPLHLIGHAAPGWNGAPWQPEMQERERWVRMLKWHGIAANADDVSIAIPPHPAVLSGATVIHVGASHGSRQWPVARFAAVAQTLQENGAAVVLTGDARDAARSGEVARLAGLDSGQDLAGRLPLADFAALIASAAVVVSADTGAAHLASAYGTPSVVLFGPAPQSQWGPPRGPHLVLTDESLRQGDVFSDIPDPALLAVRPQEVLSAVASLIRAVDAPRVAR</sequence>
<dbReference type="GO" id="GO:0009244">
    <property type="term" value="P:lipopolysaccharide core region biosynthetic process"/>
    <property type="evidence" value="ECO:0007669"/>
    <property type="project" value="TreeGrafter"/>
</dbReference>
<dbReference type="Proteomes" id="UP000247980">
    <property type="component" value="Unassembled WGS sequence"/>
</dbReference>
<reference evidence="3 4" key="1">
    <citation type="submission" date="2018-05" db="EMBL/GenBank/DDBJ databases">
        <title>Genetic diversity of glacier-inhabiting Cryobacterium bacteria in China and description of Cryobacterium mengkeensis sp. nov. and Arthrobacter glacialis sp. nov.</title>
        <authorList>
            <person name="Liu Q."/>
            <person name="Xin Y.-H."/>
        </authorList>
    </citation>
    <scope>NUCLEOTIDE SEQUENCE [LARGE SCALE GENOMIC DNA]</scope>
    <source>
        <strain evidence="3 4">B7</strain>
    </source>
</reference>
<protein>
    <submittedName>
        <fullName evidence="3">Glycosyl transferase</fullName>
    </submittedName>
</protein>
<name>A0A2V5JJD3_9MICC</name>
<dbReference type="PANTHER" id="PTHR30160">
    <property type="entry name" value="TETRAACYLDISACCHARIDE 4'-KINASE-RELATED"/>
    <property type="match status" value="1"/>
</dbReference>
<dbReference type="CDD" id="cd03789">
    <property type="entry name" value="GT9_LPS_heptosyltransferase"/>
    <property type="match status" value="1"/>
</dbReference>
<evidence type="ECO:0000256" key="1">
    <source>
        <dbReference type="ARBA" id="ARBA00022676"/>
    </source>
</evidence>
<dbReference type="GO" id="GO:0005829">
    <property type="term" value="C:cytosol"/>
    <property type="evidence" value="ECO:0007669"/>
    <property type="project" value="TreeGrafter"/>
</dbReference>
<comment type="caution">
    <text evidence="3">The sequence shown here is derived from an EMBL/GenBank/DDBJ whole genome shotgun (WGS) entry which is preliminary data.</text>
</comment>
<dbReference type="InterPro" id="IPR002201">
    <property type="entry name" value="Glyco_trans_9"/>
</dbReference>
<gene>
    <name evidence="3" type="ORF">CVS30_16285</name>
</gene>